<reference evidence="2" key="2">
    <citation type="submission" date="2013-07" db="EMBL/GenBank/DDBJ databases">
        <authorList>
            <consortium name="The Broad Institute Genome Sequencing Platform"/>
            <person name="Cuomo C."/>
            <person name="Litvintseva A."/>
            <person name="Chen Y."/>
            <person name="Heitman J."/>
            <person name="Sun S."/>
            <person name="Springer D."/>
            <person name="Dromer F."/>
            <person name="Young S.K."/>
            <person name="Zeng Q."/>
            <person name="Gargeya S."/>
            <person name="Fitzgerald M."/>
            <person name="Abouelleil A."/>
            <person name="Alvarado L."/>
            <person name="Berlin A.M."/>
            <person name="Chapman S.B."/>
            <person name="Dewar J."/>
            <person name="Goldberg J."/>
            <person name="Griggs A."/>
            <person name="Gujja S."/>
            <person name="Hansen M."/>
            <person name="Howarth C."/>
            <person name="Imamovic A."/>
            <person name="Larimer J."/>
            <person name="McCowan C."/>
            <person name="Murphy C."/>
            <person name="Pearson M."/>
            <person name="Priest M."/>
            <person name="Roberts A."/>
            <person name="Saif S."/>
            <person name="Shea T."/>
            <person name="Sykes S."/>
            <person name="Wortman J."/>
            <person name="Nusbaum C."/>
            <person name="Birren B."/>
        </authorList>
    </citation>
    <scope>NUCLEOTIDE SEQUENCE</scope>
    <source>
        <strain evidence="2">CBS 10737</strain>
    </source>
</reference>
<evidence type="ECO:0000313" key="1">
    <source>
        <dbReference type="EMBL" id="OCF49655.1"/>
    </source>
</evidence>
<dbReference type="OrthoDB" id="2562918at2759"/>
<accession>A0A1B9I2C9</accession>
<organism evidence="1">
    <name type="scientific">Kwoniella pini CBS 10737</name>
    <dbReference type="NCBI Taxonomy" id="1296096"/>
    <lineage>
        <taxon>Eukaryota</taxon>
        <taxon>Fungi</taxon>
        <taxon>Dikarya</taxon>
        <taxon>Basidiomycota</taxon>
        <taxon>Agaricomycotina</taxon>
        <taxon>Tremellomycetes</taxon>
        <taxon>Tremellales</taxon>
        <taxon>Cryptococcaceae</taxon>
        <taxon>Kwoniella</taxon>
    </lineage>
</organism>
<gene>
    <name evidence="1" type="ORF">I206_04177</name>
    <name evidence="2" type="ORF">I206_104245</name>
</gene>
<sequence>MRIPIALAAQLQSSLSSSSSSSSSSSTGRIEENLSISGPSILRSCIPSTFEWTSTYSPYTLSLKQHHQIKIQNEESIIEEEEEEEMILITDTKVTWITDIKPGSNITLIIKDFKGNSAESLNWIIEQGTTGCLDDLN</sequence>
<reference evidence="2" key="4">
    <citation type="submission" date="2024-02" db="EMBL/GenBank/DDBJ databases">
        <title>Comparative genomics of Cryptococcus and Kwoniella reveals pathogenesis evolution and contrasting modes of karyotype evolution via chromosome fusion or intercentromeric recombination.</title>
        <authorList>
            <person name="Coelho M.A."/>
            <person name="David-Palma M."/>
            <person name="Shea T."/>
            <person name="Bowers K."/>
            <person name="McGinley-Smith S."/>
            <person name="Mohammad A.W."/>
            <person name="Gnirke A."/>
            <person name="Yurkov A.M."/>
            <person name="Nowrousian M."/>
            <person name="Sun S."/>
            <person name="Cuomo C.A."/>
            <person name="Heitman J."/>
        </authorList>
    </citation>
    <scope>NUCLEOTIDE SEQUENCE</scope>
    <source>
        <strain evidence="2">CBS 10737</strain>
    </source>
</reference>
<keyword evidence="3" id="KW-1185">Reference proteome</keyword>
<dbReference type="RefSeq" id="XP_019010874.1">
    <property type="nucleotide sequence ID" value="XM_019155916.1"/>
</dbReference>
<dbReference type="KEGG" id="kpin:30172546"/>
<dbReference type="EMBL" id="KI894011">
    <property type="protein sequence ID" value="OCF49655.1"/>
    <property type="molecule type" value="Genomic_DNA"/>
</dbReference>
<evidence type="ECO:0000313" key="2">
    <source>
        <dbReference type="EMBL" id="WWC70295.1"/>
    </source>
</evidence>
<dbReference type="GeneID" id="30172546"/>
<evidence type="ECO:0000313" key="3">
    <source>
        <dbReference type="Proteomes" id="UP000094020"/>
    </source>
</evidence>
<dbReference type="AlphaFoldDB" id="A0A1B9I2C9"/>
<dbReference type="EMBL" id="CP144523">
    <property type="protein sequence ID" value="WWC70295.1"/>
    <property type="molecule type" value="Genomic_DNA"/>
</dbReference>
<proteinExistence type="predicted"/>
<dbReference type="STRING" id="1296096.A0A1B9I2C9"/>
<protein>
    <submittedName>
        <fullName evidence="1">Uncharacterized protein</fullName>
    </submittedName>
</protein>
<dbReference type="Proteomes" id="UP000094020">
    <property type="component" value="Chromosome 5"/>
</dbReference>
<reference evidence="1" key="3">
    <citation type="submission" date="2016-07" db="EMBL/GenBank/DDBJ databases">
        <title>Evolution of pathogenesis and genome organization in the Tremellales.</title>
        <authorList>
            <person name="Cuomo C."/>
            <person name="Litvintseva A."/>
            <person name="Heitman J."/>
            <person name="Chen Y."/>
            <person name="Sun S."/>
            <person name="Springer D."/>
            <person name="Dromer F."/>
            <person name="Young S."/>
            <person name="Zeng Q."/>
            <person name="Chapman S."/>
            <person name="Gujja S."/>
            <person name="Saif S."/>
            <person name="Birren B."/>
        </authorList>
    </citation>
    <scope>NUCLEOTIDE SEQUENCE</scope>
    <source>
        <strain evidence="1">CBS 10737</strain>
    </source>
</reference>
<reference evidence="1" key="1">
    <citation type="submission" date="2013-07" db="EMBL/GenBank/DDBJ databases">
        <title>The Genome Sequence of Cryptococcus pinus CBS10737.</title>
        <authorList>
            <consortium name="The Broad Institute Genome Sequencing Platform"/>
            <person name="Cuomo C."/>
            <person name="Litvintseva A."/>
            <person name="Chen Y."/>
            <person name="Heitman J."/>
            <person name="Sun S."/>
            <person name="Springer D."/>
            <person name="Dromer F."/>
            <person name="Young S.K."/>
            <person name="Zeng Q."/>
            <person name="Gargeya S."/>
            <person name="Fitzgerald M."/>
            <person name="Abouelleil A."/>
            <person name="Alvarado L."/>
            <person name="Berlin A.M."/>
            <person name="Chapman S.B."/>
            <person name="Dewar J."/>
            <person name="Goldberg J."/>
            <person name="Griggs A."/>
            <person name="Gujja S."/>
            <person name="Hansen M."/>
            <person name="Howarth C."/>
            <person name="Imamovic A."/>
            <person name="Larimer J."/>
            <person name="McCowan C."/>
            <person name="Murphy C."/>
            <person name="Pearson M."/>
            <person name="Priest M."/>
            <person name="Roberts A."/>
            <person name="Saif S."/>
            <person name="Shea T."/>
            <person name="Sykes S."/>
            <person name="Wortman J."/>
            <person name="Nusbaum C."/>
            <person name="Birren B."/>
        </authorList>
    </citation>
    <scope>NUCLEOTIDE SEQUENCE [LARGE SCALE GENOMIC DNA]</scope>
    <source>
        <strain evidence="1">CBS 10737</strain>
    </source>
</reference>
<name>A0A1B9I2C9_9TREE</name>